<dbReference type="Proteomes" id="UP001604336">
    <property type="component" value="Unassembled WGS sequence"/>
</dbReference>
<dbReference type="EMBL" id="JBFOLK010000007">
    <property type="protein sequence ID" value="KAL2497947.1"/>
    <property type="molecule type" value="Genomic_DNA"/>
</dbReference>
<proteinExistence type="predicted"/>
<evidence type="ECO:0000256" key="1">
    <source>
        <dbReference type="SAM" id="MobiDB-lite"/>
    </source>
</evidence>
<evidence type="ECO:0000313" key="2">
    <source>
        <dbReference type="EMBL" id="KAL2497947.1"/>
    </source>
</evidence>
<dbReference type="AlphaFoldDB" id="A0ABD1SE16"/>
<accession>A0ABD1SE16</accession>
<sequence length="207" mass="23702">MVNLINSCGWQKVARKPHLAYPLLVKVFISNFNPAIEKPGAEHRYTIWVCGKWIKFNPAVIENYYGLTDNDIEHILADNDMTLVTQFLHGRADAWPIVGAKFLHNQLTESLGVFHIFLAMLCTIDYMHIEMDSLNMSNTVLRRKQRTINCTYDDHDRRMLYFVRCIDDIYTIVSLSSALSIPYHESTSAGLPDQPKPCSSHLPSESN</sequence>
<keyword evidence="3" id="KW-1185">Reference proteome</keyword>
<comment type="caution">
    <text evidence="2">The sequence shown here is derived from an EMBL/GenBank/DDBJ whole genome shotgun (WGS) entry which is preliminary data.</text>
</comment>
<feature type="region of interest" description="Disordered" evidence="1">
    <location>
        <begin position="188"/>
        <end position="207"/>
    </location>
</feature>
<organism evidence="2 3">
    <name type="scientific">Abeliophyllum distichum</name>
    <dbReference type="NCBI Taxonomy" id="126358"/>
    <lineage>
        <taxon>Eukaryota</taxon>
        <taxon>Viridiplantae</taxon>
        <taxon>Streptophyta</taxon>
        <taxon>Embryophyta</taxon>
        <taxon>Tracheophyta</taxon>
        <taxon>Spermatophyta</taxon>
        <taxon>Magnoliopsida</taxon>
        <taxon>eudicotyledons</taxon>
        <taxon>Gunneridae</taxon>
        <taxon>Pentapetalae</taxon>
        <taxon>asterids</taxon>
        <taxon>lamiids</taxon>
        <taxon>Lamiales</taxon>
        <taxon>Oleaceae</taxon>
        <taxon>Forsythieae</taxon>
        <taxon>Abeliophyllum</taxon>
    </lineage>
</organism>
<name>A0ABD1SE16_9LAMI</name>
<reference evidence="3" key="1">
    <citation type="submission" date="2024-07" db="EMBL/GenBank/DDBJ databases">
        <title>Two chromosome-level genome assemblies of Korean endemic species Abeliophyllum distichum and Forsythia ovata (Oleaceae).</title>
        <authorList>
            <person name="Jang H."/>
        </authorList>
    </citation>
    <scope>NUCLEOTIDE SEQUENCE [LARGE SCALE GENOMIC DNA]</scope>
</reference>
<gene>
    <name evidence="2" type="ORF">Adt_23497</name>
</gene>
<evidence type="ECO:0000313" key="3">
    <source>
        <dbReference type="Proteomes" id="UP001604336"/>
    </source>
</evidence>
<protein>
    <submittedName>
        <fullName evidence="2">Uncharacterized protein</fullName>
    </submittedName>
</protein>